<accession>A0A395NU37</accession>
<feature type="region of interest" description="Disordered" evidence="1">
    <location>
        <begin position="16"/>
        <end position="43"/>
    </location>
</feature>
<proteinExistence type="predicted"/>
<protein>
    <submittedName>
        <fullName evidence="2">Uncharacterized protein</fullName>
    </submittedName>
</protein>
<evidence type="ECO:0000313" key="3">
    <source>
        <dbReference type="Proteomes" id="UP000266272"/>
    </source>
</evidence>
<name>A0A395NU37_TRIAR</name>
<dbReference type="Proteomes" id="UP000266272">
    <property type="component" value="Unassembled WGS sequence"/>
</dbReference>
<organism evidence="2 3">
    <name type="scientific">Trichoderma arundinaceum</name>
    <dbReference type="NCBI Taxonomy" id="490622"/>
    <lineage>
        <taxon>Eukaryota</taxon>
        <taxon>Fungi</taxon>
        <taxon>Dikarya</taxon>
        <taxon>Ascomycota</taxon>
        <taxon>Pezizomycotina</taxon>
        <taxon>Sordariomycetes</taxon>
        <taxon>Hypocreomycetidae</taxon>
        <taxon>Hypocreales</taxon>
        <taxon>Hypocreaceae</taxon>
        <taxon>Trichoderma</taxon>
    </lineage>
</organism>
<keyword evidence="3" id="KW-1185">Reference proteome</keyword>
<evidence type="ECO:0000256" key="1">
    <source>
        <dbReference type="SAM" id="MobiDB-lite"/>
    </source>
</evidence>
<reference evidence="2 3" key="1">
    <citation type="journal article" date="2018" name="PLoS Pathog.">
        <title>Evolution of structural diversity of trichothecenes, a family of toxins produced by plant pathogenic and entomopathogenic fungi.</title>
        <authorList>
            <person name="Proctor R.H."/>
            <person name="McCormick S.P."/>
            <person name="Kim H.S."/>
            <person name="Cardoza R.E."/>
            <person name="Stanley A.M."/>
            <person name="Lindo L."/>
            <person name="Kelly A."/>
            <person name="Brown D.W."/>
            <person name="Lee T."/>
            <person name="Vaughan M.M."/>
            <person name="Alexander N.J."/>
            <person name="Busman M."/>
            <person name="Gutierrez S."/>
        </authorList>
    </citation>
    <scope>NUCLEOTIDE SEQUENCE [LARGE SCALE GENOMIC DNA]</scope>
    <source>
        <strain evidence="2 3">IBT 40837</strain>
    </source>
</reference>
<comment type="caution">
    <text evidence="2">The sequence shown here is derived from an EMBL/GenBank/DDBJ whole genome shotgun (WGS) entry which is preliminary data.</text>
</comment>
<evidence type="ECO:0000313" key="2">
    <source>
        <dbReference type="EMBL" id="RFU79505.1"/>
    </source>
</evidence>
<sequence length="117" mass="12433">MTSWCIARAHQERRVGHPICGGGFEPEEARSSTSSSEPATKASVCRPDAGLRCIGPALAWPDAAEHVRTQHQLHARIAAANRNQAATDPTGLALRPPPIIGSLAVEARRRQQIAAGL</sequence>
<dbReference type="EMBL" id="PXOA01000154">
    <property type="protein sequence ID" value="RFU79505.1"/>
    <property type="molecule type" value="Genomic_DNA"/>
</dbReference>
<dbReference type="AlphaFoldDB" id="A0A395NU37"/>
<gene>
    <name evidence="2" type="ORF">TARUN_2712</name>
</gene>